<name>A0A6C0JNB8_9ZZZZ</name>
<keyword evidence="3 4" id="KW-0788">Thiol protease</keyword>
<evidence type="ECO:0000256" key="1">
    <source>
        <dbReference type="ARBA" id="ARBA00022670"/>
    </source>
</evidence>
<dbReference type="PANTHER" id="PTHR10363">
    <property type="entry name" value="BLEOMYCIN HYDROLASE"/>
    <property type="match status" value="1"/>
</dbReference>
<protein>
    <recommendedName>
        <fullName evidence="6">Aminopeptidase</fullName>
    </recommendedName>
</protein>
<sequence length="488" mass="57157">MKRFRTEEKHVSLKYDVNVNDINPVFLQECEEEFYDDPKNIMSRNAVVALGSMLSTMDSNRVNDINHVFMNTIKKKHLKATNQGRSGRCWMFSGLNMFRHSVISALNLDNFEFSETYLFFYDKLERANRYLRWFINHPDVETEDEAFKFMVGEYTGDGGWWNMFANLVMKYGLVPKSAMKETFQSEDSEDMNQILNTCLQSCANYIVTHKNLTDEEVEEIRDETMKQIYNTLVKFLGEPPKTFRWAYTNDDDESTIIAELEPIAFRDMVIPGVNLRDFVVLTHLPGKLQERKTYEVKYTNNVYEGENFKFLNLPIHELSKYATKSILSGFPVWFAADVCKDFNPYHSALDDKLTDNEHVFGINHEFSKGDKITFRNLQANHAMSLVGLNFDPDKKPEAWQVENSWGYWDNETPGEDGFLYMSNSWFEKNVMQVVVHKNYLTRSVRKLLNKEPEQLDPWDCVAPALKARVVDAPRIVERIRKFKKLRSM</sequence>
<dbReference type="Gene3D" id="3.90.70.10">
    <property type="entry name" value="Cysteine proteinases"/>
    <property type="match status" value="1"/>
</dbReference>
<dbReference type="GO" id="GO:0005737">
    <property type="term" value="C:cytoplasm"/>
    <property type="evidence" value="ECO:0007669"/>
    <property type="project" value="TreeGrafter"/>
</dbReference>
<dbReference type="AlphaFoldDB" id="A0A6C0JNB8"/>
<dbReference type="GO" id="GO:0043418">
    <property type="term" value="P:homocysteine catabolic process"/>
    <property type="evidence" value="ECO:0007669"/>
    <property type="project" value="TreeGrafter"/>
</dbReference>
<dbReference type="InterPro" id="IPR004134">
    <property type="entry name" value="Peptidase_C1B"/>
</dbReference>
<dbReference type="InterPro" id="IPR038765">
    <property type="entry name" value="Papain-like_cys_pep_sf"/>
</dbReference>
<comment type="similarity">
    <text evidence="4">Belongs to the peptidase C1 family.</text>
</comment>
<dbReference type="GO" id="GO:0006508">
    <property type="term" value="P:proteolysis"/>
    <property type="evidence" value="ECO:0007669"/>
    <property type="project" value="UniProtKB-KW"/>
</dbReference>
<proteinExistence type="inferred from homology"/>
<reference evidence="5" key="1">
    <citation type="journal article" date="2020" name="Nature">
        <title>Giant virus diversity and host interactions through global metagenomics.</title>
        <authorList>
            <person name="Schulz F."/>
            <person name="Roux S."/>
            <person name="Paez-Espino D."/>
            <person name="Jungbluth S."/>
            <person name="Walsh D.A."/>
            <person name="Denef V.J."/>
            <person name="McMahon K.D."/>
            <person name="Konstantinidis K.T."/>
            <person name="Eloe-Fadrosh E.A."/>
            <person name="Kyrpides N.C."/>
            <person name="Woyke T."/>
        </authorList>
    </citation>
    <scope>NUCLEOTIDE SEQUENCE</scope>
    <source>
        <strain evidence="5">GVMAG-S-1038524-41</strain>
    </source>
</reference>
<organism evidence="5">
    <name type="scientific">viral metagenome</name>
    <dbReference type="NCBI Taxonomy" id="1070528"/>
    <lineage>
        <taxon>unclassified sequences</taxon>
        <taxon>metagenomes</taxon>
        <taxon>organismal metagenomes</taxon>
    </lineage>
</organism>
<evidence type="ECO:0008006" key="6">
    <source>
        <dbReference type="Google" id="ProtNLM"/>
    </source>
</evidence>
<dbReference type="PANTHER" id="PTHR10363:SF2">
    <property type="entry name" value="BLEOMYCIN HYDROLASE"/>
    <property type="match status" value="1"/>
</dbReference>
<dbReference type="PIRSF" id="PIRSF005700">
    <property type="entry name" value="PepC"/>
    <property type="match status" value="1"/>
</dbReference>
<evidence type="ECO:0000313" key="5">
    <source>
        <dbReference type="EMBL" id="QHU07079.1"/>
    </source>
</evidence>
<dbReference type="EMBL" id="MN740672">
    <property type="protein sequence ID" value="QHU07079.1"/>
    <property type="molecule type" value="Genomic_DNA"/>
</dbReference>
<dbReference type="SUPFAM" id="SSF54001">
    <property type="entry name" value="Cysteine proteinases"/>
    <property type="match status" value="1"/>
</dbReference>
<dbReference type="PROSITE" id="PS00139">
    <property type="entry name" value="THIOL_PROTEASE_CYS"/>
    <property type="match status" value="1"/>
</dbReference>
<dbReference type="GO" id="GO:0009636">
    <property type="term" value="P:response to toxic substance"/>
    <property type="evidence" value="ECO:0007669"/>
    <property type="project" value="TreeGrafter"/>
</dbReference>
<accession>A0A6C0JNB8</accession>
<dbReference type="InterPro" id="IPR000169">
    <property type="entry name" value="Pept_cys_AS"/>
</dbReference>
<dbReference type="GO" id="GO:0070005">
    <property type="term" value="F:cysteine-type aminopeptidase activity"/>
    <property type="evidence" value="ECO:0007669"/>
    <property type="project" value="InterPro"/>
</dbReference>
<evidence type="ECO:0000256" key="2">
    <source>
        <dbReference type="ARBA" id="ARBA00022801"/>
    </source>
</evidence>
<keyword evidence="2 4" id="KW-0378">Hydrolase</keyword>
<dbReference type="Pfam" id="PF03051">
    <property type="entry name" value="Peptidase_C1_2"/>
    <property type="match status" value="1"/>
</dbReference>
<keyword evidence="1 4" id="KW-0645">Protease</keyword>
<evidence type="ECO:0000256" key="3">
    <source>
        <dbReference type="ARBA" id="ARBA00022807"/>
    </source>
</evidence>
<evidence type="ECO:0000256" key="4">
    <source>
        <dbReference type="PIRNR" id="PIRNR005700"/>
    </source>
</evidence>